<organism evidence="1">
    <name type="scientific">Rhizophora mucronata</name>
    <name type="common">Asiatic mangrove</name>
    <dbReference type="NCBI Taxonomy" id="61149"/>
    <lineage>
        <taxon>Eukaryota</taxon>
        <taxon>Viridiplantae</taxon>
        <taxon>Streptophyta</taxon>
        <taxon>Embryophyta</taxon>
        <taxon>Tracheophyta</taxon>
        <taxon>Spermatophyta</taxon>
        <taxon>Magnoliopsida</taxon>
        <taxon>eudicotyledons</taxon>
        <taxon>Gunneridae</taxon>
        <taxon>Pentapetalae</taxon>
        <taxon>rosids</taxon>
        <taxon>fabids</taxon>
        <taxon>Malpighiales</taxon>
        <taxon>Rhizophoraceae</taxon>
        <taxon>Rhizophora</taxon>
    </lineage>
</organism>
<reference evidence="1" key="1">
    <citation type="submission" date="2018-02" db="EMBL/GenBank/DDBJ databases">
        <title>Rhizophora mucronata_Transcriptome.</title>
        <authorList>
            <person name="Meera S.P."/>
            <person name="Sreeshan A."/>
            <person name="Augustine A."/>
        </authorList>
    </citation>
    <scope>NUCLEOTIDE SEQUENCE</scope>
    <source>
        <tissue evidence="1">Leaf</tissue>
    </source>
</reference>
<proteinExistence type="predicted"/>
<dbReference type="AlphaFoldDB" id="A0A2P2QSS5"/>
<sequence>MYSAPLSRKKKTKRAIVQKKNNQQFCCHCMKSRIVSKITKKQFQLNHQFIPYNSSLSSHITSQ</sequence>
<accession>A0A2P2QSS5</accession>
<protein>
    <submittedName>
        <fullName evidence="1">Uncharacterized protein</fullName>
    </submittedName>
</protein>
<evidence type="ECO:0000313" key="1">
    <source>
        <dbReference type="EMBL" id="MBX69978.1"/>
    </source>
</evidence>
<name>A0A2P2QSS5_RHIMU</name>
<dbReference type="EMBL" id="GGEC01089494">
    <property type="protein sequence ID" value="MBX69978.1"/>
    <property type="molecule type" value="Transcribed_RNA"/>
</dbReference>